<protein>
    <submittedName>
        <fullName evidence="1">Uncharacterized protein</fullName>
    </submittedName>
</protein>
<dbReference type="EMBL" id="CM042039">
    <property type="protein sequence ID" value="KAI3726489.1"/>
    <property type="molecule type" value="Genomic_DNA"/>
</dbReference>
<comment type="caution">
    <text evidence="1">The sequence shown here is derived from an EMBL/GenBank/DDBJ whole genome shotgun (WGS) entry which is preliminary data.</text>
</comment>
<reference evidence="1 2" key="2">
    <citation type="journal article" date="2022" name="Mol. Ecol. Resour.">
        <title>The genomes of chicory, endive, great burdock and yacon provide insights into Asteraceae paleo-polyploidization history and plant inulin production.</title>
        <authorList>
            <person name="Fan W."/>
            <person name="Wang S."/>
            <person name="Wang H."/>
            <person name="Wang A."/>
            <person name="Jiang F."/>
            <person name="Liu H."/>
            <person name="Zhao H."/>
            <person name="Xu D."/>
            <person name="Zhang Y."/>
        </authorList>
    </citation>
    <scope>NUCLEOTIDE SEQUENCE [LARGE SCALE GENOMIC DNA]</scope>
    <source>
        <strain evidence="2">cv. Yunnan</strain>
        <tissue evidence="1">Leaves</tissue>
    </source>
</reference>
<proteinExistence type="predicted"/>
<evidence type="ECO:0000313" key="2">
    <source>
        <dbReference type="Proteomes" id="UP001056120"/>
    </source>
</evidence>
<gene>
    <name evidence="1" type="ORF">L1987_66286</name>
</gene>
<sequence length="270" mass="29676">MTTVVYSSDEEINPVTMLQLDGNDDDAKENNDKKPELVPTSVQHQTYRLNSINSTVVIRQLPSQGLSFQLWPAATTFVKLLDSYQPSNTDSFSAAVTNVKIRPPLRILELGSGTGVVGIAASAILGADVTVTDLPHVLPNLVFNADANSSVVAPRGGQVHVAALSWGKLEEMETIGRDYDLIIGSDVVYHDHLYDPLIQTLKYLLLGGGDGNGEKVFLMAHLRRWKKESGFFKKAKKHFKVELVHEDGPSDASRTGVVVYRFARKDAVFR</sequence>
<organism evidence="1 2">
    <name type="scientific">Smallanthus sonchifolius</name>
    <dbReference type="NCBI Taxonomy" id="185202"/>
    <lineage>
        <taxon>Eukaryota</taxon>
        <taxon>Viridiplantae</taxon>
        <taxon>Streptophyta</taxon>
        <taxon>Embryophyta</taxon>
        <taxon>Tracheophyta</taxon>
        <taxon>Spermatophyta</taxon>
        <taxon>Magnoliopsida</taxon>
        <taxon>eudicotyledons</taxon>
        <taxon>Gunneridae</taxon>
        <taxon>Pentapetalae</taxon>
        <taxon>asterids</taxon>
        <taxon>campanulids</taxon>
        <taxon>Asterales</taxon>
        <taxon>Asteraceae</taxon>
        <taxon>Asteroideae</taxon>
        <taxon>Heliantheae alliance</taxon>
        <taxon>Millerieae</taxon>
        <taxon>Smallanthus</taxon>
    </lineage>
</organism>
<accession>A0ACB9BX30</accession>
<keyword evidence="2" id="KW-1185">Reference proteome</keyword>
<reference evidence="2" key="1">
    <citation type="journal article" date="2022" name="Mol. Ecol. Resour.">
        <title>The genomes of chicory, endive, great burdock and yacon provide insights into Asteraceae palaeo-polyploidization history and plant inulin production.</title>
        <authorList>
            <person name="Fan W."/>
            <person name="Wang S."/>
            <person name="Wang H."/>
            <person name="Wang A."/>
            <person name="Jiang F."/>
            <person name="Liu H."/>
            <person name="Zhao H."/>
            <person name="Xu D."/>
            <person name="Zhang Y."/>
        </authorList>
    </citation>
    <scope>NUCLEOTIDE SEQUENCE [LARGE SCALE GENOMIC DNA]</scope>
    <source>
        <strain evidence="2">cv. Yunnan</strain>
    </source>
</reference>
<dbReference type="Proteomes" id="UP001056120">
    <property type="component" value="Linkage Group LG22"/>
</dbReference>
<name>A0ACB9BX30_9ASTR</name>
<evidence type="ECO:0000313" key="1">
    <source>
        <dbReference type="EMBL" id="KAI3726489.1"/>
    </source>
</evidence>